<keyword evidence="2" id="KW-1185">Reference proteome</keyword>
<accession>A0ABW3KCC6</accession>
<dbReference type="SUPFAM" id="SSF53756">
    <property type="entry name" value="UDP-Glycosyltransferase/glycogen phosphorylase"/>
    <property type="match status" value="1"/>
</dbReference>
<dbReference type="RefSeq" id="WP_377585024.1">
    <property type="nucleotide sequence ID" value="NZ_JBHTKA010000015.1"/>
</dbReference>
<sequence>MNTLIVSAYNVKTYSRSIMLDQLAQYVESKSPSDKIYYLNCSNSFDTCYFNFDGKPDVCFSCRINANRSLDLVEGDFVPLKFEDILIEEDWKQAIAFFKDNAAIDFDTKYDNFEIGESLLSVYISNTRNRDVALANKSNYILKAKINSLALYFAIKRFLKQNNIDKVVSFNGRQDYKRAILRASETLGIDCYNYERTRPGGYLEIFKNALPHNIVAKTEWIEKAWSDPDYSLEEKMKIGAQFYEGKKAGKAIVDKSYVSSQQKGLLPEGVKDSKKNIVLFTSSDDEFAAVGKEYQNPFFFDQLDGIRYIVDLVGKQLPEVNLIIRMHPNLKGVKEVQATGIAALNKVYPNIHVILPESTVDSYALLDIAEKVIVFGSSIGIESSFWRKPVILLGKSFYWYLDVAYTPKDKQEILSLLQSDLLSKDITGCIKYGFYALKGGVKAKYYDQKGPTSTPLFKGIKMNDYDFGTKILAKIISVVHRVFNIKMKLKWIQ</sequence>
<reference evidence="2" key="1">
    <citation type="journal article" date="2019" name="Int. J. Syst. Evol. Microbiol.">
        <title>The Global Catalogue of Microorganisms (GCM) 10K type strain sequencing project: providing services to taxonomists for standard genome sequencing and annotation.</title>
        <authorList>
            <consortium name="The Broad Institute Genomics Platform"/>
            <consortium name="The Broad Institute Genome Sequencing Center for Infectious Disease"/>
            <person name="Wu L."/>
            <person name="Ma J."/>
        </authorList>
    </citation>
    <scope>NUCLEOTIDE SEQUENCE [LARGE SCALE GENOMIC DNA]</scope>
    <source>
        <strain evidence="2">CCUG 58938</strain>
    </source>
</reference>
<name>A0ABW3KCC6_9BACT</name>
<comment type="caution">
    <text evidence="1">The sequence shown here is derived from an EMBL/GenBank/DDBJ whole genome shotgun (WGS) entry which is preliminary data.</text>
</comment>
<dbReference type="Gene3D" id="3.40.50.12580">
    <property type="match status" value="1"/>
</dbReference>
<dbReference type="InterPro" id="IPR007833">
    <property type="entry name" value="Capsule_polysaccharide_synth"/>
</dbReference>
<evidence type="ECO:0000313" key="1">
    <source>
        <dbReference type="EMBL" id="MFD1003003.1"/>
    </source>
</evidence>
<evidence type="ECO:0000313" key="2">
    <source>
        <dbReference type="Proteomes" id="UP001597112"/>
    </source>
</evidence>
<dbReference type="InterPro" id="IPR043148">
    <property type="entry name" value="TagF_C"/>
</dbReference>
<protein>
    <recommendedName>
        <fullName evidence="3">Capsule polysaccharide biosynthesis protein</fullName>
    </recommendedName>
</protein>
<dbReference type="EMBL" id="JBHTKA010000015">
    <property type="protein sequence ID" value="MFD1003003.1"/>
    <property type="molecule type" value="Genomic_DNA"/>
</dbReference>
<dbReference type="Pfam" id="PF05159">
    <property type="entry name" value="Capsule_synth"/>
    <property type="match status" value="1"/>
</dbReference>
<organism evidence="1 2">
    <name type="scientific">Ohtaekwangia kribbensis</name>
    <dbReference type="NCBI Taxonomy" id="688913"/>
    <lineage>
        <taxon>Bacteria</taxon>
        <taxon>Pseudomonadati</taxon>
        <taxon>Bacteroidota</taxon>
        <taxon>Cytophagia</taxon>
        <taxon>Cytophagales</taxon>
        <taxon>Fulvivirgaceae</taxon>
        <taxon>Ohtaekwangia</taxon>
    </lineage>
</organism>
<proteinExistence type="predicted"/>
<gene>
    <name evidence="1" type="ORF">ACFQ21_27000</name>
</gene>
<evidence type="ECO:0008006" key="3">
    <source>
        <dbReference type="Google" id="ProtNLM"/>
    </source>
</evidence>
<dbReference type="Proteomes" id="UP001597112">
    <property type="component" value="Unassembled WGS sequence"/>
</dbReference>